<dbReference type="EMBL" id="PSZC01000018">
    <property type="protein sequence ID" value="PPJ35858.1"/>
    <property type="molecule type" value="Genomic_DNA"/>
</dbReference>
<proteinExistence type="predicted"/>
<feature type="compositionally biased region" description="Basic and acidic residues" evidence="2">
    <location>
        <begin position="607"/>
        <end position="640"/>
    </location>
</feature>
<feature type="region of interest" description="Disordered" evidence="2">
    <location>
        <begin position="186"/>
        <end position="323"/>
    </location>
</feature>
<evidence type="ECO:0000256" key="2">
    <source>
        <dbReference type="SAM" id="MobiDB-lite"/>
    </source>
</evidence>
<accession>A0A2S6AKV8</accession>
<feature type="compositionally biased region" description="Basic and acidic residues" evidence="2">
    <location>
        <begin position="587"/>
        <end position="597"/>
    </location>
</feature>
<evidence type="ECO:0000256" key="1">
    <source>
        <dbReference type="SAM" id="Coils"/>
    </source>
</evidence>
<feature type="compositionally biased region" description="Basic and acidic residues" evidence="2">
    <location>
        <begin position="212"/>
        <end position="221"/>
    </location>
</feature>
<protein>
    <submittedName>
        <fullName evidence="3">Uncharacterized protein</fullName>
    </submittedName>
</protein>
<feature type="region of interest" description="Disordered" evidence="2">
    <location>
        <begin position="587"/>
        <end position="688"/>
    </location>
</feature>
<evidence type="ECO:0000313" key="3">
    <source>
        <dbReference type="EMBL" id="PPJ35858.1"/>
    </source>
</evidence>
<comment type="caution">
    <text evidence="3">The sequence shown here is derived from an EMBL/GenBank/DDBJ whole genome shotgun (WGS) entry which is preliminary data.</text>
</comment>
<reference evidence="3 4" key="1">
    <citation type="submission" date="2018-02" db="EMBL/GenBank/DDBJ databases">
        <title>8 Nocardia nova and 1 Nocardia cyriacigeorgica strain used for evolution to TMP-SMX.</title>
        <authorList>
            <person name="Mehta H."/>
            <person name="Weng J."/>
            <person name="Shamoo Y."/>
        </authorList>
    </citation>
    <scope>NUCLEOTIDE SEQUENCE [LARGE SCALE GENOMIC DNA]</scope>
    <source>
        <strain evidence="3 4">MDA3139</strain>
    </source>
</reference>
<sequence length="688" mass="76369">MPEDTHMSEPEPPPADPTPAPPLAEGINVVAELFRLGAHRNGSLELSRVWAEATDEERRTVMRVEATLQTYPWVIARARLQAAARDNPHLGELIRACIPVTDPRVYRPSTASTSIPPAPTPAPHPTLDVSQLQWTTPADPIEQRALRRILKTLEQYPFPEAQRRLRAAARDRPELSDFILRHLPETDPGLHHPDDAAHGQVQRWNPQRKTRSRIDPSRRIPADQQRGVSRIVEDYFAEQPDRYLTQQADDDRTRDDEYFEPTTPPATAEVGAVEGTRLARSTDTDHGQGNRQPDAAADHAGSRKAPRPARVSGSRREYDGGQFEPNVENLRGLSCVACLLERPVADTSVVHSAQRHTADDGLCTDCRDAGHPGIPAHDAGDHIRARCQFIADTHPPEQARALLRRDFRNSPVLAVRIAIAEWTHTNLPVPPAAPAAPENAVAQPNPLLKLTDTALDELARDLHQRIALADTDTLLSSELDQVGAADTTPAADLQQMQTAITTARKAQSAHRVTSAQLQAARSAVRDARDRIEATPRLARSERRRLEIELKGLTSESEKLQTQVDHARRAARAAVRDAILHAGPEAGWDRILQRHDPSTGHSTAEADQVERLRRSEHAREQTEQLKARWQHDLDTVRAEQHRRSHLTPPQREHEQQLRDQIATETASLTEAGSAADQTHAEVDNPDVGL</sequence>
<feature type="region of interest" description="Disordered" evidence="2">
    <location>
        <begin position="1"/>
        <end position="23"/>
    </location>
</feature>
<gene>
    <name evidence="3" type="ORF">C5E45_23940</name>
</gene>
<feature type="compositionally biased region" description="Pro residues" evidence="2">
    <location>
        <begin position="10"/>
        <end position="22"/>
    </location>
</feature>
<keyword evidence="1" id="KW-0175">Coiled coil</keyword>
<evidence type="ECO:0000313" key="4">
    <source>
        <dbReference type="Proteomes" id="UP000239874"/>
    </source>
</evidence>
<feature type="coiled-coil region" evidence="1">
    <location>
        <begin position="542"/>
        <end position="569"/>
    </location>
</feature>
<feature type="compositionally biased region" description="Basic and acidic residues" evidence="2">
    <location>
        <begin position="186"/>
        <end position="197"/>
    </location>
</feature>
<organism evidence="3 4">
    <name type="scientific">Nocardia nova</name>
    <dbReference type="NCBI Taxonomy" id="37330"/>
    <lineage>
        <taxon>Bacteria</taxon>
        <taxon>Bacillati</taxon>
        <taxon>Actinomycetota</taxon>
        <taxon>Actinomycetes</taxon>
        <taxon>Mycobacteriales</taxon>
        <taxon>Nocardiaceae</taxon>
        <taxon>Nocardia</taxon>
    </lineage>
</organism>
<dbReference type="Proteomes" id="UP000239874">
    <property type="component" value="Unassembled WGS sequence"/>
</dbReference>
<name>A0A2S6AKV8_9NOCA</name>
<dbReference type="AlphaFoldDB" id="A0A2S6AKV8"/>